<evidence type="ECO:0000313" key="2">
    <source>
        <dbReference type="Proteomes" id="UP001515943"/>
    </source>
</evidence>
<organism evidence="1 2">
    <name type="scientific">Lentzea indica</name>
    <dbReference type="NCBI Taxonomy" id="2604800"/>
    <lineage>
        <taxon>Bacteria</taxon>
        <taxon>Bacillati</taxon>
        <taxon>Actinomycetota</taxon>
        <taxon>Actinomycetes</taxon>
        <taxon>Pseudonocardiales</taxon>
        <taxon>Pseudonocardiaceae</taxon>
        <taxon>Lentzea</taxon>
    </lineage>
</organism>
<protein>
    <recommendedName>
        <fullName evidence="3">Proteins of 100 residues with WXG</fullName>
    </recommendedName>
</protein>
<dbReference type="Proteomes" id="UP001515943">
    <property type="component" value="Unassembled WGS sequence"/>
</dbReference>
<keyword evidence="2" id="KW-1185">Reference proteome</keyword>
<sequence>MTQENAGADAVLGAAAGLAGGAVAGAVATFKAASSLMDRISSGPSTQQFHVDKDTVLKAGKVIHDQWMLLDKEYMDKADLLRIKTVGGDKVTTDVVEAWNDRLAFHEDSYSNRIAAYIEALKSLSDQLKASAQQYGFTDEEITATFRPKA</sequence>
<dbReference type="RefSeq" id="WP_167980279.1">
    <property type="nucleotide sequence ID" value="NZ_VSRL01000404.1"/>
</dbReference>
<proteinExistence type="predicted"/>
<evidence type="ECO:0000313" key="1">
    <source>
        <dbReference type="EMBL" id="NKE63705.1"/>
    </source>
</evidence>
<dbReference type="EMBL" id="VSRL01000404">
    <property type="protein sequence ID" value="NKE63705.1"/>
    <property type="molecule type" value="Genomic_DNA"/>
</dbReference>
<comment type="caution">
    <text evidence="1">The sequence shown here is derived from an EMBL/GenBank/DDBJ whole genome shotgun (WGS) entry which is preliminary data.</text>
</comment>
<gene>
    <name evidence="1" type="ORF">FXN61_46130</name>
</gene>
<reference evidence="1 2" key="1">
    <citation type="submission" date="2019-08" db="EMBL/GenBank/DDBJ databases">
        <title>Lentzea from Indian Himalayas.</title>
        <authorList>
            <person name="Mandal S."/>
            <person name="Mallick Gupta A."/>
            <person name="Maiti P.K."/>
            <person name="Sarkar J."/>
            <person name="Mandal S."/>
        </authorList>
    </citation>
    <scope>NUCLEOTIDE SEQUENCE [LARGE SCALE GENOMIC DNA]</scope>
    <source>
        <strain evidence="1 2">PSKA42</strain>
    </source>
</reference>
<name>A0ABX1FXR6_9PSEU</name>
<evidence type="ECO:0008006" key="3">
    <source>
        <dbReference type="Google" id="ProtNLM"/>
    </source>
</evidence>
<accession>A0ABX1FXR6</accession>